<dbReference type="InterPro" id="IPR011010">
    <property type="entry name" value="DNA_brk_join_enz"/>
</dbReference>
<comment type="caution">
    <text evidence="4">The sequence shown here is derived from an EMBL/GenBank/DDBJ whole genome shotgun (WGS) entry which is preliminary data.</text>
</comment>
<proteinExistence type="predicted"/>
<protein>
    <submittedName>
        <fullName evidence="4">Site-specific integrase</fullName>
    </submittedName>
</protein>
<dbReference type="Pfam" id="PF00589">
    <property type="entry name" value="Phage_integrase"/>
    <property type="match status" value="1"/>
</dbReference>
<dbReference type="InterPro" id="IPR013762">
    <property type="entry name" value="Integrase-like_cat_sf"/>
</dbReference>
<keyword evidence="5" id="KW-1185">Reference proteome</keyword>
<gene>
    <name evidence="4" type="ORF">WMO25_02800</name>
</gene>
<dbReference type="PROSITE" id="PS51898">
    <property type="entry name" value="TYR_RECOMBINASE"/>
    <property type="match status" value="1"/>
</dbReference>
<evidence type="ECO:0000256" key="1">
    <source>
        <dbReference type="ARBA" id="ARBA00023172"/>
    </source>
</evidence>
<evidence type="ECO:0000259" key="3">
    <source>
        <dbReference type="PROSITE" id="PS51898"/>
    </source>
</evidence>
<dbReference type="InterPro" id="IPR002104">
    <property type="entry name" value="Integrase_catalytic"/>
</dbReference>
<evidence type="ECO:0000256" key="2">
    <source>
        <dbReference type="SAM" id="Coils"/>
    </source>
</evidence>
<evidence type="ECO:0000313" key="4">
    <source>
        <dbReference type="EMBL" id="MEQ2364023.1"/>
    </source>
</evidence>
<feature type="coiled-coil region" evidence="2">
    <location>
        <begin position="205"/>
        <end position="236"/>
    </location>
</feature>
<dbReference type="RefSeq" id="WP_349083984.1">
    <property type="nucleotide sequence ID" value="NZ_JBBMEK010000018.1"/>
</dbReference>
<keyword evidence="1" id="KW-0233">DNA recombination</keyword>
<dbReference type="Gene3D" id="1.10.443.10">
    <property type="entry name" value="Intergrase catalytic core"/>
    <property type="match status" value="1"/>
</dbReference>
<keyword evidence="2" id="KW-0175">Coiled coil</keyword>
<feature type="domain" description="Tyr recombinase" evidence="3">
    <location>
        <begin position="28"/>
        <end position="213"/>
    </location>
</feature>
<dbReference type="Proteomes" id="UP001469749">
    <property type="component" value="Unassembled WGS sequence"/>
</dbReference>
<name>A0ABV1B2L9_9FIRM</name>
<reference evidence="4 5" key="1">
    <citation type="submission" date="2024-03" db="EMBL/GenBank/DDBJ databases">
        <title>Human intestinal bacterial collection.</title>
        <authorList>
            <person name="Pauvert C."/>
            <person name="Hitch T.C.A."/>
            <person name="Clavel T."/>
        </authorList>
    </citation>
    <scope>NUCLEOTIDE SEQUENCE [LARGE SCALE GENOMIC DNA]</scope>
    <source>
        <strain evidence="4 5">CLA-AA-H190</strain>
    </source>
</reference>
<evidence type="ECO:0000313" key="5">
    <source>
        <dbReference type="Proteomes" id="UP001469749"/>
    </source>
</evidence>
<dbReference type="CDD" id="cd00397">
    <property type="entry name" value="DNA_BRE_C"/>
    <property type="match status" value="1"/>
</dbReference>
<organism evidence="4 5">
    <name type="scientific">Coprococcus intestinihominis</name>
    <dbReference type="NCBI Taxonomy" id="3133154"/>
    <lineage>
        <taxon>Bacteria</taxon>
        <taxon>Bacillati</taxon>
        <taxon>Bacillota</taxon>
        <taxon>Clostridia</taxon>
        <taxon>Lachnospirales</taxon>
        <taxon>Lachnospiraceae</taxon>
        <taxon>Coprococcus</taxon>
    </lineage>
</organism>
<sequence length="236" mass="27881">MDEIGRELEIENLCNLFLSSDCRAYDNALPEAYSDAEIRRFNSALTKLKPQLGRCLIIHQMLGTRIEDTLTLRRDCLSEKSGHYFITIVQQKTRKYKRPVSDQLAELIRKAIEVSENEHPDSAYIFLQDNGNLYTDSMLKYHVNIMIYENDIRDDNGNYFEFRTHRFRHTFGVKLTEMKLDDDSIARLLGHKDTRTIPHYRRLRNEALAEDTKAVRDEMNELLAQYRREKENAETR</sequence>
<dbReference type="EMBL" id="JBBMEK010000018">
    <property type="protein sequence ID" value="MEQ2364023.1"/>
    <property type="molecule type" value="Genomic_DNA"/>
</dbReference>
<dbReference type="SUPFAM" id="SSF56349">
    <property type="entry name" value="DNA breaking-rejoining enzymes"/>
    <property type="match status" value="1"/>
</dbReference>
<accession>A0ABV1B2L9</accession>